<dbReference type="OrthoDB" id="7594599at2"/>
<feature type="transmembrane region" description="Helical" evidence="1">
    <location>
        <begin position="114"/>
        <end position="132"/>
    </location>
</feature>
<reference evidence="2 3" key="1">
    <citation type="submission" date="2019-12" db="EMBL/GenBank/DDBJ databases">
        <title>The genome of Stappia indica PHM037.</title>
        <authorList>
            <person name="Kacar D."/>
            <person name="Galan B."/>
            <person name="Canedo L."/>
            <person name="Rodriguez P."/>
            <person name="de la Calle F."/>
            <person name="Garcia J.L."/>
        </authorList>
    </citation>
    <scope>NUCLEOTIDE SEQUENCE [LARGE SCALE GENOMIC DNA]</scope>
    <source>
        <strain evidence="2 3">PHM037</strain>
    </source>
</reference>
<dbReference type="KEGG" id="siw:GH266_12295"/>
<name>A0A857C8H1_9HYPH</name>
<protein>
    <submittedName>
        <fullName evidence="2">Uncharacterized protein</fullName>
    </submittedName>
</protein>
<feature type="transmembrane region" description="Helical" evidence="1">
    <location>
        <begin position="6"/>
        <end position="33"/>
    </location>
</feature>
<evidence type="ECO:0000256" key="1">
    <source>
        <dbReference type="SAM" id="Phobius"/>
    </source>
</evidence>
<keyword evidence="1" id="KW-0472">Membrane</keyword>
<evidence type="ECO:0000313" key="2">
    <source>
        <dbReference type="EMBL" id="QGZ35211.1"/>
    </source>
</evidence>
<dbReference type="EMBL" id="CP046908">
    <property type="protein sequence ID" value="QGZ35211.1"/>
    <property type="molecule type" value="Genomic_DNA"/>
</dbReference>
<accession>A0A857C8H1</accession>
<evidence type="ECO:0000313" key="3">
    <source>
        <dbReference type="Proteomes" id="UP000435648"/>
    </source>
</evidence>
<proteinExistence type="predicted"/>
<keyword evidence="1" id="KW-1133">Transmembrane helix</keyword>
<dbReference type="Proteomes" id="UP000435648">
    <property type="component" value="Chromosome"/>
</dbReference>
<sequence length="198" mass="22178">MQFRVIPAFVVFLGSYLPLSLILLAQNFDYAFVGRPPCWRIWEDGCSIPLKNPAFAIGIFLACLICFALTLWALAAVKPKNEIIVQEARHVPADLMNYTLPYVVSFMSIDYQDFGKYIGVIIFLGWMFWISYKSGQIILNPVLIVFGWKLYDISYNHAASKQVHSANVLAQGAITPGARYRQAPVQDILIIKPSAGGD</sequence>
<keyword evidence="1" id="KW-0812">Transmembrane</keyword>
<dbReference type="RefSeq" id="WP_036585665.1">
    <property type="nucleotide sequence ID" value="NZ_CP046908.1"/>
</dbReference>
<dbReference type="AlphaFoldDB" id="A0A857C8H1"/>
<organism evidence="2 3">
    <name type="scientific">Stappia indica</name>
    <dbReference type="NCBI Taxonomy" id="538381"/>
    <lineage>
        <taxon>Bacteria</taxon>
        <taxon>Pseudomonadati</taxon>
        <taxon>Pseudomonadota</taxon>
        <taxon>Alphaproteobacteria</taxon>
        <taxon>Hyphomicrobiales</taxon>
        <taxon>Stappiaceae</taxon>
        <taxon>Stappia</taxon>
    </lineage>
</organism>
<gene>
    <name evidence="2" type="ORF">GH266_12295</name>
</gene>
<feature type="transmembrane region" description="Helical" evidence="1">
    <location>
        <begin position="54"/>
        <end position="75"/>
    </location>
</feature>